<gene>
    <name evidence="10" type="primary">TY3B-I</name>
    <name evidence="10" type="ORF">T01_12636</name>
</gene>
<organism evidence="10 11">
    <name type="scientific">Trichinella spiralis</name>
    <name type="common">Trichina worm</name>
    <dbReference type="NCBI Taxonomy" id="6334"/>
    <lineage>
        <taxon>Eukaryota</taxon>
        <taxon>Metazoa</taxon>
        <taxon>Ecdysozoa</taxon>
        <taxon>Nematoda</taxon>
        <taxon>Enoplea</taxon>
        <taxon>Dorylaimia</taxon>
        <taxon>Trichinellida</taxon>
        <taxon>Trichinellidae</taxon>
        <taxon>Trichinella</taxon>
    </lineage>
</organism>
<name>A0A0V1APF3_TRISP</name>
<dbReference type="GO" id="GO:0008233">
    <property type="term" value="F:peptidase activity"/>
    <property type="evidence" value="ECO:0007669"/>
    <property type="project" value="UniProtKB-KW"/>
</dbReference>
<evidence type="ECO:0000256" key="7">
    <source>
        <dbReference type="ARBA" id="ARBA00022918"/>
    </source>
</evidence>
<keyword evidence="3" id="KW-0548">Nucleotidyltransferase</keyword>
<dbReference type="GO" id="GO:0003964">
    <property type="term" value="F:RNA-directed DNA polymerase activity"/>
    <property type="evidence" value="ECO:0007669"/>
    <property type="project" value="UniProtKB-KW"/>
</dbReference>
<keyword evidence="1" id="KW-0645">Protease</keyword>
<evidence type="ECO:0000256" key="3">
    <source>
        <dbReference type="ARBA" id="ARBA00022695"/>
    </source>
</evidence>
<evidence type="ECO:0000313" key="11">
    <source>
        <dbReference type="Proteomes" id="UP000054776"/>
    </source>
</evidence>
<dbReference type="PANTHER" id="PTHR24559:SF435">
    <property type="entry name" value="RIBONUCLEASE H"/>
    <property type="match status" value="1"/>
</dbReference>
<keyword evidence="5" id="KW-0255">Endonuclease</keyword>
<dbReference type="Pfam" id="PF00078">
    <property type="entry name" value="RVT_1"/>
    <property type="match status" value="1"/>
</dbReference>
<dbReference type="InterPro" id="IPR000477">
    <property type="entry name" value="RT_dom"/>
</dbReference>
<dbReference type="OrthoDB" id="5865526at2759"/>
<dbReference type="InterPro" id="IPR043502">
    <property type="entry name" value="DNA/RNA_pol_sf"/>
</dbReference>
<dbReference type="EMBL" id="JYDH01000393">
    <property type="protein sequence ID" value="KRY26558.1"/>
    <property type="molecule type" value="Genomic_DNA"/>
</dbReference>
<dbReference type="CDD" id="cd01647">
    <property type="entry name" value="RT_LTR"/>
    <property type="match status" value="1"/>
</dbReference>
<dbReference type="AlphaFoldDB" id="A0A0V1APF3"/>
<feature type="region of interest" description="Disordered" evidence="8">
    <location>
        <begin position="169"/>
        <end position="203"/>
    </location>
</feature>
<keyword evidence="2" id="KW-0808">Transferase</keyword>
<dbReference type="STRING" id="6334.A0A0V1APF3"/>
<dbReference type="Proteomes" id="UP000054776">
    <property type="component" value="Unassembled WGS sequence"/>
</dbReference>
<dbReference type="Gene3D" id="3.10.10.10">
    <property type="entry name" value="HIV Type 1 Reverse Transcriptase, subunit A, domain 1"/>
    <property type="match status" value="1"/>
</dbReference>
<dbReference type="InterPro" id="IPR043128">
    <property type="entry name" value="Rev_trsase/Diguanyl_cyclase"/>
</dbReference>
<accession>A0A0V1APF3</accession>
<reference evidence="10 11" key="1">
    <citation type="submission" date="2015-01" db="EMBL/GenBank/DDBJ databases">
        <title>Evolution of Trichinella species and genotypes.</title>
        <authorList>
            <person name="Korhonen P.K."/>
            <person name="Edoardo P."/>
            <person name="Giuseppe L.R."/>
            <person name="Gasser R.B."/>
        </authorList>
    </citation>
    <scope>NUCLEOTIDE SEQUENCE [LARGE SCALE GENOMIC DNA]</scope>
    <source>
        <strain evidence="10">ISS3</strain>
    </source>
</reference>
<evidence type="ECO:0000256" key="8">
    <source>
        <dbReference type="SAM" id="MobiDB-lite"/>
    </source>
</evidence>
<proteinExistence type="predicted"/>
<dbReference type="InParanoid" id="A0A0V1APF3"/>
<sequence length="250" mass="28262">MDNFSGLKLALFEAFGKKDMSCQFCVDYRQLNNLTWRDTHPLPKMDDTLDVLAGAQWFSTLNLASGNWQVEVEKQDREKTAFTTPCGLYQFKVMPFILCNGPATFQRLMETDLRGLTGSEYQGPVGDQVVTAHQADSDIRLLRQWSVVMQSIHDSRYADHMGERRTLAREEGPDVEQPCANAGHDRGIPSAASQRRHPMTAGKDPVWESVRPGPDGLLHQVDGPIPPHQHGNRYRGHGVGREVHRVFWRP</sequence>
<dbReference type="SUPFAM" id="SSF56672">
    <property type="entry name" value="DNA/RNA polymerases"/>
    <property type="match status" value="1"/>
</dbReference>
<evidence type="ECO:0000256" key="2">
    <source>
        <dbReference type="ARBA" id="ARBA00022679"/>
    </source>
</evidence>
<keyword evidence="11" id="KW-1185">Reference proteome</keyword>
<comment type="caution">
    <text evidence="10">The sequence shown here is derived from an EMBL/GenBank/DDBJ whole genome shotgun (WGS) entry which is preliminary data.</text>
</comment>
<dbReference type="GO" id="GO:0004519">
    <property type="term" value="F:endonuclease activity"/>
    <property type="evidence" value="ECO:0007669"/>
    <property type="project" value="UniProtKB-KW"/>
</dbReference>
<keyword evidence="4" id="KW-0540">Nuclease</keyword>
<keyword evidence="6" id="KW-0378">Hydrolase</keyword>
<dbReference type="InterPro" id="IPR053134">
    <property type="entry name" value="RNA-dir_DNA_polymerase"/>
</dbReference>
<protein>
    <submittedName>
        <fullName evidence="10">Transposon Ty3-I Gag-Pol polyprotein</fullName>
    </submittedName>
</protein>
<keyword evidence="7" id="KW-0695">RNA-directed DNA polymerase</keyword>
<dbReference type="FunFam" id="3.10.10.10:FF:000007">
    <property type="entry name" value="Retrovirus-related Pol polyprotein from transposon 17.6-like Protein"/>
    <property type="match status" value="1"/>
</dbReference>
<dbReference type="PANTHER" id="PTHR24559">
    <property type="entry name" value="TRANSPOSON TY3-I GAG-POL POLYPROTEIN"/>
    <property type="match status" value="1"/>
</dbReference>
<evidence type="ECO:0000256" key="5">
    <source>
        <dbReference type="ARBA" id="ARBA00022759"/>
    </source>
</evidence>
<evidence type="ECO:0000256" key="1">
    <source>
        <dbReference type="ARBA" id="ARBA00022670"/>
    </source>
</evidence>
<evidence type="ECO:0000256" key="4">
    <source>
        <dbReference type="ARBA" id="ARBA00022722"/>
    </source>
</evidence>
<dbReference type="GO" id="GO:0006508">
    <property type="term" value="P:proteolysis"/>
    <property type="evidence" value="ECO:0007669"/>
    <property type="project" value="UniProtKB-KW"/>
</dbReference>
<evidence type="ECO:0000313" key="10">
    <source>
        <dbReference type="EMBL" id="KRY26558.1"/>
    </source>
</evidence>
<dbReference type="Gene3D" id="3.30.70.270">
    <property type="match status" value="1"/>
</dbReference>
<feature type="domain" description="Reverse transcriptase" evidence="9">
    <location>
        <begin position="22"/>
        <end position="118"/>
    </location>
</feature>
<evidence type="ECO:0000259" key="9">
    <source>
        <dbReference type="Pfam" id="PF00078"/>
    </source>
</evidence>
<evidence type="ECO:0000256" key="6">
    <source>
        <dbReference type="ARBA" id="ARBA00022801"/>
    </source>
</evidence>